<evidence type="ECO:0000256" key="9">
    <source>
        <dbReference type="ARBA" id="ARBA00023136"/>
    </source>
</evidence>
<feature type="transmembrane region" description="Helical" evidence="10">
    <location>
        <begin position="32"/>
        <end position="60"/>
    </location>
</feature>
<feature type="transmembrane region" description="Helical" evidence="10">
    <location>
        <begin position="265"/>
        <end position="286"/>
    </location>
</feature>
<dbReference type="NCBIfam" id="TIGR01946">
    <property type="entry name" value="rnfD"/>
    <property type="match status" value="1"/>
</dbReference>
<dbReference type="AlphaFoldDB" id="A0A450UMK3"/>
<dbReference type="HAMAP" id="MF_00462">
    <property type="entry name" value="RsxD_RnfD"/>
    <property type="match status" value="1"/>
</dbReference>
<comment type="caution">
    <text evidence="10">Lacks conserved residue(s) required for the propagation of feature annotation.</text>
</comment>
<evidence type="ECO:0000313" key="11">
    <source>
        <dbReference type="EMBL" id="VFJ92943.1"/>
    </source>
</evidence>
<evidence type="ECO:0000256" key="4">
    <source>
        <dbReference type="ARBA" id="ARBA00022643"/>
    </source>
</evidence>
<dbReference type="GO" id="GO:0005886">
    <property type="term" value="C:plasma membrane"/>
    <property type="evidence" value="ECO:0007669"/>
    <property type="project" value="UniProtKB-SubCell"/>
</dbReference>
<sequence length="351" mass="37477">MAENAVAELRTSPHIRNAPSVDQVMRNVVYSLLPVCAFAIYQFGISALALILMTTLACVLTEQMFCWFSEKSTTIGDNSAVVSGILLGLTLPPGFPLWMAAVAGFIGIALGKVIFGGIGFNVFNPALVGRAFVQAAFPVAITTWTPAFAPERFVEFIPSTWTIPFAEPVSVTEWIKEVSVDAFTGATPLALQKFQQITAPVGDMFFGFSAGSAGENSALLILLCGGYLVLRRMMDWRIPAAVLLGAFISAGIFFLLDAKHNPDPFFVLFSGGLMLGAVFMATDMVASPVTPLGVWVYGILIGFVTVIIRLFGGLSEGVMYAILLGNAASPLIEAVTQPRVYGAGRQRKAKS</sequence>
<keyword evidence="1 10" id="KW-0813">Transport</keyword>
<organism evidence="12">
    <name type="scientific">Candidatus Kentrum eta</name>
    <dbReference type="NCBI Taxonomy" id="2126337"/>
    <lineage>
        <taxon>Bacteria</taxon>
        <taxon>Pseudomonadati</taxon>
        <taxon>Pseudomonadota</taxon>
        <taxon>Gammaproteobacteria</taxon>
        <taxon>Candidatus Kentrum</taxon>
    </lineage>
</organism>
<comment type="function">
    <text evidence="10">Part of a membrane-bound complex that couples electron transfer with translocation of ions across the membrane.</text>
</comment>
<gene>
    <name evidence="10" type="primary">rnfD</name>
    <name evidence="11" type="ORF">BECKH772A_GA0070896_100507</name>
    <name evidence="12" type="ORF">BECKH772B_GA0070898_100507</name>
    <name evidence="13" type="ORF">BECKH772C_GA0070978_100507</name>
</gene>
<evidence type="ECO:0000313" key="12">
    <source>
        <dbReference type="EMBL" id="VFJ93768.1"/>
    </source>
</evidence>
<dbReference type="EMBL" id="CAADFI010000050">
    <property type="protein sequence ID" value="VFJ93768.1"/>
    <property type="molecule type" value="Genomic_DNA"/>
</dbReference>
<accession>A0A450UMK3</accession>
<protein>
    <recommendedName>
        <fullName evidence="10">Ion-translocating oxidoreductase complex subunit D</fullName>
        <ecNumber evidence="10">7.-.-.-</ecNumber>
    </recommendedName>
    <alternativeName>
        <fullName evidence="10">Rnf electron transport complex subunit D</fullName>
    </alternativeName>
</protein>
<evidence type="ECO:0000256" key="10">
    <source>
        <dbReference type="HAMAP-Rule" id="MF_00462"/>
    </source>
</evidence>
<comment type="similarity">
    <text evidence="10">Belongs to the NqrB/RnfD family.</text>
</comment>
<dbReference type="InterPro" id="IPR004338">
    <property type="entry name" value="NqrB/RnfD"/>
</dbReference>
<feature type="transmembrane region" description="Helical" evidence="10">
    <location>
        <begin position="236"/>
        <end position="256"/>
    </location>
</feature>
<keyword evidence="4 10" id="KW-0288">FMN</keyword>
<evidence type="ECO:0000256" key="1">
    <source>
        <dbReference type="ARBA" id="ARBA00022448"/>
    </source>
</evidence>
<keyword evidence="9 10" id="KW-0472">Membrane</keyword>
<evidence type="ECO:0000256" key="8">
    <source>
        <dbReference type="ARBA" id="ARBA00022989"/>
    </source>
</evidence>
<keyword evidence="5 10" id="KW-0812">Transmembrane</keyword>
<dbReference type="InterPro" id="IPR011303">
    <property type="entry name" value="RnfD_bac"/>
</dbReference>
<dbReference type="GO" id="GO:0022900">
    <property type="term" value="P:electron transport chain"/>
    <property type="evidence" value="ECO:0007669"/>
    <property type="project" value="UniProtKB-UniRule"/>
</dbReference>
<feature type="transmembrane region" description="Helical" evidence="10">
    <location>
        <begin position="292"/>
        <end position="312"/>
    </location>
</feature>
<dbReference type="GO" id="GO:0055085">
    <property type="term" value="P:transmembrane transport"/>
    <property type="evidence" value="ECO:0007669"/>
    <property type="project" value="InterPro"/>
</dbReference>
<dbReference type="EMBL" id="CAADFG010000050">
    <property type="protein sequence ID" value="VFJ92943.1"/>
    <property type="molecule type" value="Genomic_DNA"/>
</dbReference>
<feature type="modified residue" description="FMN phosphoryl threonine" evidence="10">
    <location>
        <position position="187"/>
    </location>
</feature>
<evidence type="ECO:0000256" key="6">
    <source>
        <dbReference type="ARBA" id="ARBA00022967"/>
    </source>
</evidence>
<evidence type="ECO:0000256" key="2">
    <source>
        <dbReference type="ARBA" id="ARBA00022553"/>
    </source>
</evidence>
<keyword evidence="10" id="KW-1003">Cell membrane</keyword>
<dbReference type="Pfam" id="PF03116">
    <property type="entry name" value="NQR2_RnfD_RnfE"/>
    <property type="match status" value="1"/>
</dbReference>
<reference evidence="12" key="1">
    <citation type="submission" date="2019-02" db="EMBL/GenBank/DDBJ databases">
        <authorList>
            <person name="Gruber-Vodicka R. H."/>
            <person name="Seah K. B. B."/>
        </authorList>
    </citation>
    <scope>NUCLEOTIDE SEQUENCE</scope>
    <source>
        <strain evidence="13">BECK_SA2B12</strain>
        <strain evidence="11">BECK_SA2B15</strain>
        <strain evidence="12">BECK_SA2B20</strain>
    </source>
</reference>
<keyword evidence="2 10" id="KW-0597">Phosphoprotein</keyword>
<comment type="cofactor">
    <cofactor evidence="10">
        <name>FMN</name>
        <dbReference type="ChEBI" id="CHEBI:58210"/>
    </cofactor>
</comment>
<proteinExistence type="inferred from homology"/>
<evidence type="ECO:0000256" key="5">
    <source>
        <dbReference type="ARBA" id="ARBA00022692"/>
    </source>
</evidence>
<comment type="subunit">
    <text evidence="10">The complex is composed of six subunits: RnfA, RnfB, RnfC, RnfD, RnfE and RnfG.</text>
</comment>
<dbReference type="EMBL" id="CAADFJ010000050">
    <property type="protein sequence ID" value="VFK00661.1"/>
    <property type="molecule type" value="Genomic_DNA"/>
</dbReference>
<evidence type="ECO:0000313" key="13">
    <source>
        <dbReference type="EMBL" id="VFK00661.1"/>
    </source>
</evidence>
<keyword evidence="6 10" id="KW-1278">Translocase</keyword>
<name>A0A450UMK3_9GAMM</name>
<dbReference type="PANTHER" id="PTHR30578">
    <property type="entry name" value="ELECTRON TRANSPORT COMPLEX PROTEIN RNFD"/>
    <property type="match status" value="1"/>
</dbReference>
<keyword evidence="10" id="KW-0997">Cell inner membrane</keyword>
<keyword evidence="3 10" id="KW-0285">Flavoprotein</keyword>
<evidence type="ECO:0000256" key="3">
    <source>
        <dbReference type="ARBA" id="ARBA00022630"/>
    </source>
</evidence>
<comment type="subcellular location">
    <subcellularLocation>
        <location evidence="10">Cell inner membrane</location>
        <topology evidence="10">Multi-pass membrane protein</topology>
    </subcellularLocation>
</comment>
<keyword evidence="7 10" id="KW-0249">Electron transport</keyword>
<feature type="transmembrane region" description="Helical" evidence="10">
    <location>
        <begin position="97"/>
        <end position="123"/>
    </location>
</feature>
<dbReference type="PANTHER" id="PTHR30578:SF0">
    <property type="entry name" value="ION-TRANSLOCATING OXIDOREDUCTASE COMPLEX SUBUNIT D"/>
    <property type="match status" value="1"/>
</dbReference>
<keyword evidence="8 10" id="KW-1133">Transmembrane helix</keyword>
<dbReference type="EC" id="7.-.-.-" evidence="10"/>
<evidence type="ECO:0000256" key="7">
    <source>
        <dbReference type="ARBA" id="ARBA00022982"/>
    </source>
</evidence>